<dbReference type="SUPFAM" id="SSF48498">
    <property type="entry name" value="Tetracyclin repressor-like, C-terminal domain"/>
    <property type="match status" value="1"/>
</dbReference>
<organism evidence="7 8">
    <name type="scientific">Arthrobacter ginsengisoli</name>
    <dbReference type="NCBI Taxonomy" id="1356565"/>
    <lineage>
        <taxon>Bacteria</taxon>
        <taxon>Bacillati</taxon>
        <taxon>Actinomycetota</taxon>
        <taxon>Actinomycetes</taxon>
        <taxon>Micrococcales</taxon>
        <taxon>Micrococcaceae</taxon>
        <taxon>Arthrobacter</taxon>
    </lineage>
</organism>
<proteinExistence type="predicted"/>
<feature type="DNA-binding region" description="H-T-H motif" evidence="5">
    <location>
        <begin position="31"/>
        <end position="50"/>
    </location>
</feature>
<reference evidence="7 8" key="1">
    <citation type="submission" date="2023-07" db="EMBL/GenBank/DDBJ databases">
        <title>Sorghum-associated microbial communities from plants grown in Nebraska, USA.</title>
        <authorList>
            <person name="Schachtman D."/>
        </authorList>
    </citation>
    <scope>NUCLEOTIDE SEQUENCE [LARGE SCALE GENOMIC DNA]</scope>
    <source>
        <strain evidence="7 8">BE167</strain>
    </source>
</reference>
<dbReference type="InterPro" id="IPR009057">
    <property type="entry name" value="Homeodomain-like_sf"/>
</dbReference>
<dbReference type="InterPro" id="IPR001647">
    <property type="entry name" value="HTH_TetR"/>
</dbReference>
<dbReference type="Proteomes" id="UP001252243">
    <property type="component" value="Unassembled WGS sequence"/>
</dbReference>
<protein>
    <submittedName>
        <fullName evidence="7">AcrR family transcriptional regulator</fullName>
    </submittedName>
</protein>
<accession>A0ABU1UEW7</accession>
<evidence type="ECO:0000256" key="4">
    <source>
        <dbReference type="ARBA" id="ARBA00023163"/>
    </source>
</evidence>
<keyword evidence="1" id="KW-0678">Repressor</keyword>
<gene>
    <name evidence="7" type="ORF">J2X01_002980</name>
</gene>
<dbReference type="InterPro" id="IPR050109">
    <property type="entry name" value="HTH-type_TetR-like_transc_reg"/>
</dbReference>
<dbReference type="Gene3D" id="1.10.357.10">
    <property type="entry name" value="Tetracycline Repressor, domain 2"/>
    <property type="match status" value="1"/>
</dbReference>
<sequence length="199" mass="22068">MPKIVDHDQRRADVVSATWRLIARDGIEGATMREIAAEAGFANGALKPYFGSKEHLLAFAFEHVFHETNKRIDTATGINTGLAALRVFCHEVLPLDEEKESEARIVIGFWQRALGDTSKSALHERSMELWRERILVHLRDARAAGETFSTVSDEDFAGILMNMLLGAQISVALAPGTSTRLQLISQLEAMLNLLQTPQT</sequence>
<dbReference type="InterPro" id="IPR036271">
    <property type="entry name" value="Tet_transcr_reg_TetR-rel_C_sf"/>
</dbReference>
<dbReference type="Pfam" id="PF00440">
    <property type="entry name" value="TetR_N"/>
    <property type="match status" value="1"/>
</dbReference>
<dbReference type="PRINTS" id="PR00455">
    <property type="entry name" value="HTHTETR"/>
</dbReference>
<evidence type="ECO:0000256" key="1">
    <source>
        <dbReference type="ARBA" id="ARBA00022491"/>
    </source>
</evidence>
<dbReference type="PROSITE" id="PS50977">
    <property type="entry name" value="HTH_TETR_2"/>
    <property type="match status" value="1"/>
</dbReference>
<dbReference type="SUPFAM" id="SSF46689">
    <property type="entry name" value="Homeodomain-like"/>
    <property type="match status" value="1"/>
</dbReference>
<evidence type="ECO:0000259" key="6">
    <source>
        <dbReference type="PROSITE" id="PS50977"/>
    </source>
</evidence>
<dbReference type="PANTHER" id="PTHR30055:SF148">
    <property type="entry name" value="TETR-FAMILY TRANSCRIPTIONAL REGULATOR"/>
    <property type="match status" value="1"/>
</dbReference>
<evidence type="ECO:0000313" key="7">
    <source>
        <dbReference type="EMBL" id="MDR7083685.1"/>
    </source>
</evidence>
<dbReference type="RefSeq" id="WP_310058841.1">
    <property type="nucleotide sequence ID" value="NZ_JAVDVQ010000013.1"/>
</dbReference>
<evidence type="ECO:0000256" key="2">
    <source>
        <dbReference type="ARBA" id="ARBA00023015"/>
    </source>
</evidence>
<keyword evidence="3 5" id="KW-0238">DNA-binding</keyword>
<dbReference type="InterPro" id="IPR039538">
    <property type="entry name" value="BetI_C"/>
</dbReference>
<keyword evidence="8" id="KW-1185">Reference proteome</keyword>
<dbReference type="Pfam" id="PF13977">
    <property type="entry name" value="TetR_C_6"/>
    <property type="match status" value="1"/>
</dbReference>
<keyword evidence="4" id="KW-0804">Transcription</keyword>
<comment type="caution">
    <text evidence="7">The sequence shown here is derived from an EMBL/GenBank/DDBJ whole genome shotgun (WGS) entry which is preliminary data.</text>
</comment>
<dbReference type="EMBL" id="JAVDVQ010000013">
    <property type="protein sequence ID" value="MDR7083685.1"/>
    <property type="molecule type" value="Genomic_DNA"/>
</dbReference>
<feature type="domain" description="HTH tetR-type" evidence="6">
    <location>
        <begin position="8"/>
        <end position="68"/>
    </location>
</feature>
<evidence type="ECO:0000256" key="3">
    <source>
        <dbReference type="ARBA" id="ARBA00023125"/>
    </source>
</evidence>
<keyword evidence="2" id="KW-0805">Transcription regulation</keyword>
<evidence type="ECO:0000256" key="5">
    <source>
        <dbReference type="PROSITE-ProRule" id="PRU00335"/>
    </source>
</evidence>
<dbReference type="PANTHER" id="PTHR30055">
    <property type="entry name" value="HTH-TYPE TRANSCRIPTIONAL REGULATOR RUTR"/>
    <property type="match status" value="1"/>
</dbReference>
<evidence type="ECO:0000313" key="8">
    <source>
        <dbReference type="Proteomes" id="UP001252243"/>
    </source>
</evidence>
<name>A0ABU1UEW7_9MICC</name>